<protein>
    <recommendedName>
        <fullName evidence="1">YHS domain-containing protein</fullName>
    </recommendedName>
</protein>
<evidence type="ECO:0000313" key="3">
    <source>
        <dbReference type="Proteomes" id="UP000585609"/>
    </source>
</evidence>
<dbReference type="Gene3D" id="1.10.620.20">
    <property type="entry name" value="Ribonucleotide Reductase, subunit A"/>
    <property type="match status" value="1"/>
</dbReference>
<dbReference type="SUPFAM" id="SSF47240">
    <property type="entry name" value="Ferritin-like"/>
    <property type="match status" value="1"/>
</dbReference>
<accession>A0A6V8NY70</accession>
<dbReference type="InterPro" id="IPR007029">
    <property type="entry name" value="YHS_dom"/>
</dbReference>
<dbReference type="Proteomes" id="UP000585609">
    <property type="component" value="Unassembled WGS sequence"/>
</dbReference>
<dbReference type="AlphaFoldDB" id="A0A6V8NY70"/>
<sequence length="49" mass="5628">MKGTDPVCSMVREEKNAGGKSSYKGKEYYFCAKYYKEAFDKDPESYLGK</sequence>
<comment type="caution">
    <text evidence="2">The sequence shown here is derived from an EMBL/GenBank/DDBJ whole genome shotgun (WGS) entry which is preliminary data.</text>
</comment>
<dbReference type="Pfam" id="PF04945">
    <property type="entry name" value="YHS"/>
    <property type="match status" value="1"/>
</dbReference>
<dbReference type="InterPro" id="IPR009078">
    <property type="entry name" value="Ferritin-like_SF"/>
</dbReference>
<evidence type="ECO:0000259" key="1">
    <source>
        <dbReference type="Pfam" id="PF04945"/>
    </source>
</evidence>
<feature type="non-terminal residue" evidence="2">
    <location>
        <position position="49"/>
    </location>
</feature>
<dbReference type="GO" id="GO:0016491">
    <property type="term" value="F:oxidoreductase activity"/>
    <property type="evidence" value="ECO:0007669"/>
    <property type="project" value="InterPro"/>
</dbReference>
<gene>
    <name evidence="2" type="ORF">HKBW3S09_01847</name>
</gene>
<organism evidence="2 3">
    <name type="scientific">Candidatus Hakubella thermalkaliphila</name>
    <dbReference type="NCBI Taxonomy" id="2754717"/>
    <lineage>
        <taxon>Bacteria</taxon>
        <taxon>Bacillati</taxon>
        <taxon>Actinomycetota</taxon>
        <taxon>Actinomycetota incertae sedis</taxon>
        <taxon>Candidatus Hakubellales</taxon>
        <taxon>Candidatus Hakubellaceae</taxon>
        <taxon>Candidatus Hakubella</taxon>
    </lineage>
</organism>
<dbReference type="EMBL" id="BLRW01000519">
    <property type="protein sequence ID" value="GFP24380.1"/>
    <property type="molecule type" value="Genomic_DNA"/>
</dbReference>
<evidence type="ECO:0000313" key="2">
    <source>
        <dbReference type="EMBL" id="GFP24380.1"/>
    </source>
</evidence>
<name>A0A6V8NY70_9ACTN</name>
<proteinExistence type="predicted"/>
<feature type="domain" description="YHS" evidence="1">
    <location>
        <begin position="4"/>
        <end position="48"/>
    </location>
</feature>
<reference evidence="2 3" key="1">
    <citation type="journal article" date="2020" name="Front. Microbiol.">
        <title>Single-cell genomics of novel Actinobacteria with the Wood-Ljungdahl pathway discovered in a serpentinizing system.</title>
        <authorList>
            <person name="Merino N."/>
            <person name="Kawai M."/>
            <person name="Boyd E.S."/>
            <person name="Colman D.R."/>
            <person name="McGlynn S.E."/>
            <person name="Nealson K.H."/>
            <person name="Kurokawa K."/>
            <person name="Hongoh Y."/>
        </authorList>
    </citation>
    <scope>NUCLEOTIDE SEQUENCE [LARGE SCALE GENOMIC DNA]</scope>
    <source>
        <strain evidence="2 3">S09_30</strain>
    </source>
</reference>
<dbReference type="InterPro" id="IPR012348">
    <property type="entry name" value="RNR-like"/>
</dbReference>